<accession>A0A9P1C6J9</accession>
<keyword evidence="5" id="KW-1185">Reference proteome</keyword>
<reference evidence="3" key="2">
    <citation type="submission" date="2024-04" db="EMBL/GenBank/DDBJ databases">
        <authorList>
            <person name="Chen Y."/>
            <person name="Shah S."/>
            <person name="Dougan E. K."/>
            <person name="Thang M."/>
            <person name="Chan C."/>
        </authorList>
    </citation>
    <scope>NUCLEOTIDE SEQUENCE [LARGE SCALE GENOMIC DNA]</scope>
</reference>
<protein>
    <submittedName>
        <fullName evidence="4">Ubiquinone/menaquinone biosynthesis C-methyltransferase UbiE</fullName>
    </submittedName>
</protein>
<keyword evidence="4" id="KW-0830">Ubiquinone</keyword>
<gene>
    <name evidence="2" type="ORF">C1SCF055_LOCUS13073</name>
</gene>
<evidence type="ECO:0000313" key="5">
    <source>
        <dbReference type="Proteomes" id="UP001152797"/>
    </source>
</evidence>
<proteinExistence type="predicted"/>
<evidence type="ECO:0000313" key="4">
    <source>
        <dbReference type="EMBL" id="CAL4772960.1"/>
    </source>
</evidence>
<name>A0A9P1C6J9_9DINO</name>
<organism evidence="2">
    <name type="scientific">Cladocopium goreaui</name>
    <dbReference type="NCBI Taxonomy" id="2562237"/>
    <lineage>
        <taxon>Eukaryota</taxon>
        <taxon>Sar</taxon>
        <taxon>Alveolata</taxon>
        <taxon>Dinophyceae</taxon>
        <taxon>Suessiales</taxon>
        <taxon>Symbiodiniaceae</taxon>
        <taxon>Cladocopium</taxon>
    </lineage>
</organism>
<sequence>MVLENRGVTFGVHDFASSASRSRQDYHVLKTTSVGDTRARLFGTGADEGTFNASTRAVSYGTRGHDPKGEYVLPQRGTLEMLTAEATWPSSVTGGFVIPFQGQPRSQSLYPTERTRRVGALGRNIVGNCTIKDEGFYYHGPHSHHYGNNSGCRSTLQYRPER</sequence>
<feature type="region of interest" description="Disordered" evidence="1">
    <location>
        <begin position="142"/>
        <end position="162"/>
    </location>
</feature>
<evidence type="ECO:0000256" key="1">
    <source>
        <dbReference type="SAM" id="MobiDB-lite"/>
    </source>
</evidence>
<reference evidence="2" key="1">
    <citation type="submission" date="2022-10" db="EMBL/GenBank/DDBJ databases">
        <authorList>
            <person name="Chen Y."/>
            <person name="Dougan E. K."/>
            <person name="Chan C."/>
            <person name="Rhodes N."/>
            <person name="Thang M."/>
        </authorList>
    </citation>
    <scope>NUCLEOTIDE SEQUENCE</scope>
</reference>
<dbReference type="Proteomes" id="UP001152797">
    <property type="component" value="Unassembled WGS sequence"/>
</dbReference>
<dbReference type="OrthoDB" id="417124at2759"/>
<feature type="compositionally biased region" description="Polar residues" evidence="1">
    <location>
        <begin position="146"/>
        <end position="162"/>
    </location>
</feature>
<evidence type="ECO:0000313" key="3">
    <source>
        <dbReference type="EMBL" id="CAL1139023.1"/>
    </source>
</evidence>
<evidence type="ECO:0000313" key="2">
    <source>
        <dbReference type="EMBL" id="CAI3985648.1"/>
    </source>
</evidence>
<dbReference type="EMBL" id="CAMXCT010001004">
    <property type="protein sequence ID" value="CAI3985648.1"/>
    <property type="molecule type" value="Genomic_DNA"/>
</dbReference>
<dbReference type="EMBL" id="CAMXCT020001004">
    <property type="protein sequence ID" value="CAL1139023.1"/>
    <property type="molecule type" value="Genomic_DNA"/>
</dbReference>
<dbReference type="AlphaFoldDB" id="A0A9P1C6J9"/>
<comment type="caution">
    <text evidence="2">The sequence shown here is derived from an EMBL/GenBank/DDBJ whole genome shotgun (WGS) entry which is preliminary data.</text>
</comment>
<dbReference type="EMBL" id="CAMXCT030001004">
    <property type="protein sequence ID" value="CAL4772960.1"/>
    <property type="molecule type" value="Genomic_DNA"/>
</dbReference>